<keyword evidence="3" id="KW-1185">Reference proteome</keyword>
<dbReference type="RefSeq" id="WP_068608614.1">
    <property type="nucleotide sequence ID" value="NZ_CP011388.1"/>
</dbReference>
<proteinExistence type="predicted"/>
<feature type="transmembrane region" description="Helical" evidence="1">
    <location>
        <begin position="75"/>
        <end position="94"/>
    </location>
</feature>
<dbReference type="EMBL" id="CP011388">
    <property type="protein sequence ID" value="ANE47678.1"/>
    <property type="molecule type" value="Genomic_DNA"/>
</dbReference>
<evidence type="ECO:0000313" key="2">
    <source>
        <dbReference type="EMBL" id="ANE47678.1"/>
    </source>
</evidence>
<protein>
    <recommendedName>
        <fullName evidence="4">DUF4367 domain-containing protein</fullName>
    </recommendedName>
</protein>
<evidence type="ECO:0000256" key="1">
    <source>
        <dbReference type="SAM" id="Phobius"/>
    </source>
</evidence>
<sequence length="352" mass="38872">MKTTDQAWKEMQEKLKDAKRHEQWQQWDSGVHVKQATSDGERAALTNSSSSQVQSEVALKTNPVIGRKRVKYPKWVSGVVAASVVAVVLATPVGNSALASILGQFRMEQITTVDEQDAKVLFESFFPDGESREAVNAFGTFSRESGKRQGEFDAKSISDVLGRTIVVPSDFKQEKVYVNASDRLTFKVNVDEVNKSMRKLGATELFPSSLDQKTITIEMGESVHMNLSNEDGKSWSNLTQQPVPKVIVDSSVELQEALDAIVSLPMLPTNLKTTLLSSNFLNDGSAPLPLITDAQTSKIQVGSTNVLLQERKHSSDLQYDAIWIHNGQLFSLSGNVFKNQQEIEAKISELIN</sequence>
<gene>
    <name evidence="2" type="ORF">SY83_16875</name>
</gene>
<dbReference type="AlphaFoldDB" id="A0A172TKW4"/>
<evidence type="ECO:0008006" key="4">
    <source>
        <dbReference type="Google" id="ProtNLM"/>
    </source>
</evidence>
<dbReference type="OrthoDB" id="2547978at2"/>
<keyword evidence="1" id="KW-0472">Membrane</keyword>
<organism evidence="2 3">
    <name type="scientific">Paenibacillus swuensis</name>
    <dbReference type="NCBI Taxonomy" id="1178515"/>
    <lineage>
        <taxon>Bacteria</taxon>
        <taxon>Bacillati</taxon>
        <taxon>Bacillota</taxon>
        <taxon>Bacilli</taxon>
        <taxon>Bacillales</taxon>
        <taxon>Paenibacillaceae</taxon>
        <taxon>Paenibacillus</taxon>
    </lineage>
</organism>
<accession>A0A172TKW4</accession>
<evidence type="ECO:0000313" key="3">
    <source>
        <dbReference type="Proteomes" id="UP000076927"/>
    </source>
</evidence>
<dbReference type="PATRIC" id="fig|1178515.4.peg.3392"/>
<dbReference type="KEGG" id="pswu:SY83_16875"/>
<name>A0A172TKW4_9BACL</name>
<dbReference type="Proteomes" id="UP000076927">
    <property type="component" value="Chromosome"/>
</dbReference>
<keyword evidence="1" id="KW-1133">Transmembrane helix</keyword>
<dbReference type="STRING" id="1178515.SY83_16875"/>
<keyword evidence="1" id="KW-0812">Transmembrane</keyword>
<reference evidence="2 3" key="1">
    <citation type="submission" date="2015-01" db="EMBL/GenBank/DDBJ databases">
        <title>Paenibacillus swuensis/DY6/whole genome sequencing.</title>
        <authorList>
            <person name="Kim M.K."/>
            <person name="Srinivasan S."/>
            <person name="Lee J.-J."/>
        </authorList>
    </citation>
    <scope>NUCLEOTIDE SEQUENCE [LARGE SCALE GENOMIC DNA]</scope>
    <source>
        <strain evidence="2 3">DY6</strain>
    </source>
</reference>